<dbReference type="InterPro" id="IPR032675">
    <property type="entry name" value="LRR_dom_sf"/>
</dbReference>
<dbReference type="InterPro" id="IPR003591">
    <property type="entry name" value="Leu-rich_rpt_typical-subtyp"/>
</dbReference>
<dbReference type="Gene3D" id="3.80.10.10">
    <property type="entry name" value="Ribonuclease Inhibitor"/>
    <property type="match status" value="7"/>
</dbReference>
<dbReference type="SUPFAM" id="SSF52047">
    <property type="entry name" value="RNI-like"/>
    <property type="match status" value="1"/>
</dbReference>
<keyword evidence="16 23" id="KW-0067">ATP-binding</keyword>
<dbReference type="Gramene" id="CDP17628">
    <property type="protein sequence ID" value="CDP17628"/>
    <property type="gene ID" value="GSCOC_T00005143001"/>
</dbReference>
<feature type="transmembrane region" description="Helical" evidence="24">
    <location>
        <begin position="893"/>
        <end position="915"/>
    </location>
</feature>
<dbReference type="FunFam" id="3.80.10.10:FF:000041">
    <property type="entry name" value="LRR receptor-like serine/threonine-protein kinase ERECTA"/>
    <property type="match status" value="1"/>
</dbReference>
<keyword evidence="17 24" id="KW-1133">Transmembrane helix</keyword>
<evidence type="ECO:0000256" key="24">
    <source>
        <dbReference type="SAM" id="Phobius"/>
    </source>
</evidence>
<keyword evidence="15" id="KW-0418">Kinase</keyword>
<evidence type="ECO:0000256" key="16">
    <source>
        <dbReference type="ARBA" id="ARBA00022840"/>
    </source>
</evidence>
<evidence type="ECO:0000256" key="1">
    <source>
        <dbReference type="ARBA" id="ARBA00004162"/>
    </source>
</evidence>
<evidence type="ECO:0000256" key="2">
    <source>
        <dbReference type="ARBA" id="ARBA00004479"/>
    </source>
</evidence>
<dbReference type="FunFam" id="3.80.10.10:FF:000317">
    <property type="entry name" value="Inactive leucine-rich repeat receptor-like protein kinase"/>
    <property type="match status" value="1"/>
</dbReference>
<dbReference type="PROSITE" id="PS00108">
    <property type="entry name" value="PROTEIN_KINASE_ST"/>
    <property type="match status" value="1"/>
</dbReference>
<evidence type="ECO:0000256" key="11">
    <source>
        <dbReference type="ARBA" id="ARBA00022692"/>
    </source>
</evidence>
<dbReference type="FunFam" id="3.80.10.10:FF:000095">
    <property type="entry name" value="LRR receptor-like serine/threonine-protein kinase GSO1"/>
    <property type="match status" value="1"/>
</dbReference>
<dbReference type="Gene3D" id="1.10.510.10">
    <property type="entry name" value="Transferase(Phosphotransferase) domain 1"/>
    <property type="match status" value="1"/>
</dbReference>
<evidence type="ECO:0000256" key="9">
    <source>
        <dbReference type="ARBA" id="ARBA00022614"/>
    </source>
</evidence>
<dbReference type="FunFam" id="1.10.510.10:FF:000358">
    <property type="entry name" value="Putative leucine-rich repeat receptor-like serine/threonine-protein kinase"/>
    <property type="match status" value="1"/>
</dbReference>
<comment type="catalytic activity">
    <reaction evidence="22">
        <text>L-seryl-[protein] + ATP = O-phospho-L-seryl-[protein] + ADP + H(+)</text>
        <dbReference type="Rhea" id="RHEA:17989"/>
        <dbReference type="Rhea" id="RHEA-COMP:9863"/>
        <dbReference type="Rhea" id="RHEA-COMP:11604"/>
        <dbReference type="ChEBI" id="CHEBI:15378"/>
        <dbReference type="ChEBI" id="CHEBI:29999"/>
        <dbReference type="ChEBI" id="CHEBI:30616"/>
        <dbReference type="ChEBI" id="CHEBI:83421"/>
        <dbReference type="ChEBI" id="CHEBI:456216"/>
        <dbReference type="EC" id="2.7.11.1"/>
    </reaction>
</comment>
<evidence type="ECO:0000256" key="23">
    <source>
        <dbReference type="PROSITE-ProRule" id="PRU10141"/>
    </source>
</evidence>
<evidence type="ECO:0000256" key="15">
    <source>
        <dbReference type="ARBA" id="ARBA00022777"/>
    </source>
</evidence>
<reference evidence="27" key="1">
    <citation type="journal article" date="2014" name="Science">
        <title>The coffee genome provides insight into the convergent evolution of caffeine biosynthesis.</title>
        <authorList>
            <person name="Denoeud F."/>
            <person name="Carretero-Paulet L."/>
            <person name="Dereeper A."/>
            <person name="Droc G."/>
            <person name="Guyot R."/>
            <person name="Pietrella M."/>
            <person name="Zheng C."/>
            <person name="Alberti A."/>
            <person name="Anthony F."/>
            <person name="Aprea G."/>
            <person name="Aury J.M."/>
            <person name="Bento P."/>
            <person name="Bernard M."/>
            <person name="Bocs S."/>
            <person name="Campa C."/>
            <person name="Cenci A."/>
            <person name="Combes M.C."/>
            <person name="Crouzillat D."/>
            <person name="Da Silva C."/>
            <person name="Daddiego L."/>
            <person name="De Bellis F."/>
            <person name="Dussert S."/>
            <person name="Garsmeur O."/>
            <person name="Gayraud T."/>
            <person name="Guignon V."/>
            <person name="Jahn K."/>
            <person name="Jamilloux V."/>
            <person name="Joet T."/>
            <person name="Labadie K."/>
            <person name="Lan T."/>
            <person name="Leclercq J."/>
            <person name="Lepelley M."/>
            <person name="Leroy T."/>
            <person name="Li L.T."/>
            <person name="Librado P."/>
            <person name="Lopez L."/>
            <person name="Munoz A."/>
            <person name="Noel B."/>
            <person name="Pallavicini A."/>
            <person name="Perrotta G."/>
            <person name="Poncet V."/>
            <person name="Pot D."/>
            <person name="Priyono X."/>
            <person name="Rigoreau M."/>
            <person name="Rouard M."/>
            <person name="Rozas J."/>
            <person name="Tranchant-Dubreuil C."/>
            <person name="VanBuren R."/>
            <person name="Zhang Q."/>
            <person name="Andrade A.C."/>
            <person name="Argout X."/>
            <person name="Bertrand B."/>
            <person name="de Kochko A."/>
            <person name="Graziosi G."/>
            <person name="Henry R.J."/>
            <person name="Jayarama X."/>
            <person name="Ming R."/>
            <person name="Nagai C."/>
            <person name="Rounsley S."/>
            <person name="Sankoff D."/>
            <person name="Giuliano G."/>
            <person name="Albert V.A."/>
            <person name="Wincker P."/>
            <person name="Lashermes P."/>
        </authorList>
    </citation>
    <scope>NUCLEOTIDE SEQUENCE [LARGE SCALE GENOMIC DNA]</scope>
    <source>
        <strain evidence="27">cv. DH200-94</strain>
    </source>
</reference>
<keyword evidence="11 24" id="KW-0812">Transmembrane</keyword>
<dbReference type="PhylomeDB" id="A0A068VD70"/>
<dbReference type="SMART" id="SM00369">
    <property type="entry name" value="LRR_TYP"/>
    <property type="match status" value="14"/>
</dbReference>
<evidence type="ECO:0000256" key="6">
    <source>
        <dbReference type="ARBA" id="ARBA00022475"/>
    </source>
</evidence>
<dbReference type="PROSITE" id="PS00107">
    <property type="entry name" value="PROTEIN_KINASE_ATP"/>
    <property type="match status" value="1"/>
</dbReference>
<dbReference type="Proteomes" id="UP000295252">
    <property type="component" value="Chromosome XI"/>
</dbReference>
<dbReference type="InParanoid" id="A0A068VD70"/>
<dbReference type="PROSITE" id="PS51450">
    <property type="entry name" value="LRR"/>
    <property type="match status" value="2"/>
</dbReference>
<feature type="domain" description="Protein kinase" evidence="25">
    <location>
        <begin position="951"/>
        <end position="1228"/>
    </location>
</feature>
<dbReference type="GO" id="GO:0051707">
    <property type="term" value="P:response to other organism"/>
    <property type="evidence" value="ECO:0007669"/>
    <property type="project" value="UniProtKB-ARBA"/>
</dbReference>
<evidence type="ECO:0000256" key="8">
    <source>
        <dbReference type="ARBA" id="ARBA00022553"/>
    </source>
</evidence>
<keyword evidence="13" id="KW-0677">Repeat</keyword>
<dbReference type="GO" id="GO:0005524">
    <property type="term" value="F:ATP binding"/>
    <property type="evidence" value="ECO:0007669"/>
    <property type="project" value="UniProtKB-UniRule"/>
</dbReference>
<dbReference type="AlphaFoldDB" id="A0A068VD70"/>
<keyword evidence="19" id="KW-0675">Receptor</keyword>
<feature type="transmembrane region" description="Helical" evidence="24">
    <location>
        <begin position="102"/>
        <end position="123"/>
    </location>
</feature>
<dbReference type="GO" id="GO:0006952">
    <property type="term" value="P:defense response"/>
    <property type="evidence" value="ECO:0007669"/>
    <property type="project" value="UniProtKB-ARBA"/>
</dbReference>
<evidence type="ECO:0000256" key="12">
    <source>
        <dbReference type="ARBA" id="ARBA00022729"/>
    </source>
</evidence>
<keyword evidence="18 24" id="KW-0472">Membrane</keyword>
<comment type="similarity">
    <text evidence="4">Belongs to the RLP family.</text>
</comment>
<dbReference type="InterPro" id="IPR051809">
    <property type="entry name" value="Plant_receptor-like_S/T_kinase"/>
</dbReference>
<evidence type="ECO:0000256" key="20">
    <source>
        <dbReference type="ARBA" id="ARBA00023180"/>
    </source>
</evidence>
<evidence type="ECO:0000256" key="14">
    <source>
        <dbReference type="ARBA" id="ARBA00022741"/>
    </source>
</evidence>
<dbReference type="STRING" id="49390.A0A068VD70"/>
<evidence type="ECO:0000256" key="10">
    <source>
        <dbReference type="ARBA" id="ARBA00022679"/>
    </source>
</evidence>
<dbReference type="FunFam" id="3.30.200.20:FF:000661">
    <property type="entry name" value="Serine-threonine protein kinase plant-type"/>
    <property type="match status" value="1"/>
</dbReference>
<evidence type="ECO:0000256" key="17">
    <source>
        <dbReference type="ARBA" id="ARBA00022989"/>
    </source>
</evidence>
<dbReference type="SUPFAM" id="SSF52058">
    <property type="entry name" value="L domain-like"/>
    <property type="match status" value="3"/>
</dbReference>
<dbReference type="Pfam" id="PF00069">
    <property type="entry name" value="Pkinase"/>
    <property type="match status" value="1"/>
</dbReference>
<comment type="subcellular location">
    <subcellularLocation>
        <location evidence="1">Cell membrane</location>
        <topology evidence="1">Single-pass membrane protein</topology>
    </subcellularLocation>
    <subcellularLocation>
        <location evidence="2">Membrane</location>
        <topology evidence="2">Single-pass type I membrane protein</topology>
    </subcellularLocation>
</comment>
<proteinExistence type="inferred from homology"/>
<comment type="similarity">
    <text evidence="3">Belongs to the protein kinase superfamily. Ser/Thr protein kinase family.</text>
</comment>
<dbReference type="PANTHER" id="PTHR27008">
    <property type="entry name" value="OS04G0122200 PROTEIN"/>
    <property type="match status" value="1"/>
</dbReference>
<dbReference type="InterPro" id="IPR013210">
    <property type="entry name" value="LRR_N_plant-typ"/>
</dbReference>
<dbReference type="FunFam" id="3.80.10.10:FF:000275">
    <property type="entry name" value="Leucine-rich repeat receptor-like protein kinase"/>
    <property type="match status" value="1"/>
</dbReference>
<evidence type="ECO:0000313" key="27">
    <source>
        <dbReference type="Proteomes" id="UP000295252"/>
    </source>
</evidence>
<dbReference type="GO" id="GO:0005886">
    <property type="term" value="C:plasma membrane"/>
    <property type="evidence" value="ECO:0007669"/>
    <property type="project" value="UniProtKB-SubCell"/>
</dbReference>
<dbReference type="InterPro" id="IPR000719">
    <property type="entry name" value="Prot_kinase_dom"/>
</dbReference>
<dbReference type="EC" id="2.7.11.1" evidence="5"/>
<keyword evidence="8" id="KW-0597">Phosphoprotein</keyword>
<dbReference type="InterPro" id="IPR011009">
    <property type="entry name" value="Kinase-like_dom_sf"/>
</dbReference>
<dbReference type="SMART" id="SM00220">
    <property type="entry name" value="S_TKc"/>
    <property type="match status" value="1"/>
</dbReference>
<keyword evidence="10" id="KW-0808">Transferase</keyword>
<dbReference type="InterPro" id="IPR017441">
    <property type="entry name" value="Protein_kinase_ATP_BS"/>
</dbReference>
<evidence type="ECO:0000256" key="5">
    <source>
        <dbReference type="ARBA" id="ARBA00012513"/>
    </source>
</evidence>
<dbReference type="GO" id="GO:0004674">
    <property type="term" value="F:protein serine/threonine kinase activity"/>
    <property type="evidence" value="ECO:0007669"/>
    <property type="project" value="UniProtKB-KW"/>
</dbReference>
<feature type="binding site" evidence="23">
    <location>
        <position position="979"/>
    </location>
    <ligand>
        <name>ATP</name>
        <dbReference type="ChEBI" id="CHEBI:30616"/>
    </ligand>
</feature>
<evidence type="ECO:0000259" key="25">
    <source>
        <dbReference type="PROSITE" id="PS50011"/>
    </source>
</evidence>
<organism evidence="26 27">
    <name type="scientific">Coffea canephora</name>
    <name type="common">Robusta coffee</name>
    <dbReference type="NCBI Taxonomy" id="49390"/>
    <lineage>
        <taxon>Eukaryota</taxon>
        <taxon>Viridiplantae</taxon>
        <taxon>Streptophyta</taxon>
        <taxon>Embryophyta</taxon>
        <taxon>Tracheophyta</taxon>
        <taxon>Spermatophyta</taxon>
        <taxon>Magnoliopsida</taxon>
        <taxon>eudicotyledons</taxon>
        <taxon>Gunneridae</taxon>
        <taxon>Pentapetalae</taxon>
        <taxon>asterids</taxon>
        <taxon>lamiids</taxon>
        <taxon>Gentianales</taxon>
        <taxon>Rubiaceae</taxon>
        <taxon>Ixoroideae</taxon>
        <taxon>Gardenieae complex</taxon>
        <taxon>Bertiereae - Coffeeae clade</taxon>
        <taxon>Coffeeae</taxon>
        <taxon>Coffea</taxon>
    </lineage>
</organism>
<dbReference type="OMA" id="ETITHTN"/>
<protein>
    <recommendedName>
        <fullName evidence="5">non-specific serine/threonine protein kinase</fullName>
        <ecNumber evidence="5">2.7.11.1</ecNumber>
    </recommendedName>
</protein>
<comment type="catalytic activity">
    <reaction evidence="21">
        <text>L-threonyl-[protein] + ATP = O-phospho-L-threonyl-[protein] + ADP + H(+)</text>
        <dbReference type="Rhea" id="RHEA:46608"/>
        <dbReference type="Rhea" id="RHEA-COMP:11060"/>
        <dbReference type="Rhea" id="RHEA-COMP:11605"/>
        <dbReference type="ChEBI" id="CHEBI:15378"/>
        <dbReference type="ChEBI" id="CHEBI:30013"/>
        <dbReference type="ChEBI" id="CHEBI:30616"/>
        <dbReference type="ChEBI" id="CHEBI:61977"/>
        <dbReference type="ChEBI" id="CHEBI:456216"/>
        <dbReference type="EC" id="2.7.11.1"/>
    </reaction>
</comment>
<evidence type="ECO:0000256" key="22">
    <source>
        <dbReference type="ARBA" id="ARBA00048679"/>
    </source>
</evidence>
<keyword evidence="6" id="KW-1003">Cell membrane</keyword>
<dbReference type="SMART" id="SM00365">
    <property type="entry name" value="LRR_SD22"/>
    <property type="match status" value="5"/>
</dbReference>
<evidence type="ECO:0000256" key="7">
    <source>
        <dbReference type="ARBA" id="ARBA00022527"/>
    </source>
</evidence>
<dbReference type="Pfam" id="PF13855">
    <property type="entry name" value="LRR_8"/>
    <property type="match status" value="1"/>
</dbReference>
<keyword evidence="12" id="KW-0732">Signal</keyword>
<keyword evidence="9" id="KW-0433">Leucine-rich repeat</keyword>
<dbReference type="PROSITE" id="PS50011">
    <property type="entry name" value="PROTEIN_KINASE_DOM"/>
    <property type="match status" value="1"/>
</dbReference>
<evidence type="ECO:0000256" key="13">
    <source>
        <dbReference type="ARBA" id="ARBA00022737"/>
    </source>
</evidence>
<dbReference type="Pfam" id="PF08263">
    <property type="entry name" value="LRRNT_2"/>
    <property type="match status" value="1"/>
</dbReference>
<sequence>MCCGRYNLEGLYLAENNFTGAIAVSIPNCSKLTFISHGYNKFCGGIPISFGKLRHLEFLELIDNNLTSDIASTIGSLQYLMYLSLANNSLQGAIPSTVGNIVFCYFISALLLATSMLASFSLAKTNISTDTMALLELKDHITSDPYSILAKNWSISSSVCNWIGVTCSYTHHHRVRALNISNTGLAGSIPSNLGNLSFLVSLDMGNNSFHGHLPEGMAHLRRIRFISLSHNNFTGEIPSWFRFLEKLQHLSLRNNSFTGFLPPPLFNISGLGVIDFSENNLSGIIPVDMCNNLPSLKGLLVSYEFSGRIPREVGNLQMLEELYLGGNNLEGQLITGGFFVFNSFFFVYAVLDFFFLFAFKNLCDNLPKIEFLYLIKNQLYGQIPSNIGKCSSLRELSLARNGFTGFIPQEFGNLTILEGLDISVNHLIGEIPKEIGNLTMIQNLYLYENNLTGFIPQEMGKLSKLESLDLELNRLGGPIPAWIFNISTIQFLSLSANSFFGSLPPNMCHVLKNLQGLYLAGNYLSGNIPMSISNCSRLTIIALLSNEFTGSIPESLGNLRQLNVLQLSNNKLTSESSSQELSLFSSLANCMLLRQISLDRNPLNGVLPNSLGNLSRSIEKIFAFGSGIMGSIPGSIGNLSNLIVLRLDNNQLTGSIPTSVKGLGKLQGLYLHNNIITGTLSPDLCNLHMLNYFNISQNQVSGSIPGCFGNITSVRHIDLSFNKITSSVPISLWNLKDLLELRLTSNFFNGSLAPEIGKLKAVTWLDMSLNHFSGNIPSTIGDLQRLMQLSLANNNLEGSIPSTIADIQSLDYLDLSHNNLSGSIPKLMENLTHLTYLNVSSNDLRGEIPSEGPFTNFTYDSFAFNRALCGAPRFHLPPCQTISRRKSRTRKTVLIAIILPGMLSVVIVAGLGTVFHRYKKKSKIPSQTGLSSLIEQPRISYYELLQATNGYSQENLLGVGSFGSVYKGILNDGKILAVKVFNLQLERAFRSFDAECNILRNLRHRNLTKVITSCSNPDFKSLVLEFMPNGSLEKWLHSENCSLDVMQRLNIMIDVACALQYLHHGYTTPVIHCDLKPSNVLLDQDMVAHVSDFGIAKMLSEEETITHTNTLATLGYIAPEYGSEGLVSTKCDVYSYGIMLMEMLTRKKPNDEMFDGNLSLRGWVCGSIANAIMDILDVNLIRSNEEYSTQELECISSIMKVALNCSKESPNERSNIEYALAALNHIKLHLLSCYRRP</sequence>
<evidence type="ECO:0000256" key="21">
    <source>
        <dbReference type="ARBA" id="ARBA00047899"/>
    </source>
</evidence>
<keyword evidence="20" id="KW-0325">Glycoprotein</keyword>
<evidence type="ECO:0000256" key="3">
    <source>
        <dbReference type="ARBA" id="ARBA00008684"/>
    </source>
</evidence>
<evidence type="ECO:0000256" key="18">
    <source>
        <dbReference type="ARBA" id="ARBA00023136"/>
    </source>
</evidence>
<keyword evidence="27" id="KW-1185">Reference proteome</keyword>
<dbReference type="InterPro" id="IPR008271">
    <property type="entry name" value="Ser/Thr_kinase_AS"/>
</dbReference>
<dbReference type="Pfam" id="PF00560">
    <property type="entry name" value="LRR_1"/>
    <property type="match status" value="7"/>
</dbReference>
<keyword evidence="7" id="KW-0723">Serine/threonine-protein kinase</keyword>
<dbReference type="EMBL" id="HG739253">
    <property type="protein sequence ID" value="CDP17628.1"/>
    <property type="molecule type" value="Genomic_DNA"/>
</dbReference>
<evidence type="ECO:0000256" key="19">
    <source>
        <dbReference type="ARBA" id="ARBA00023170"/>
    </source>
</evidence>
<keyword evidence="14 23" id="KW-0547">Nucleotide-binding</keyword>
<dbReference type="InterPro" id="IPR001611">
    <property type="entry name" value="Leu-rich_rpt"/>
</dbReference>
<dbReference type="Gene3D" id="3.30.200.20">
    <property type="entry name" value="Phosphorylase Kinase, domain 1"/>
    <property type="match status" value="1"/>
</dbReference>
<dbReference type="PANTHER" id="PTHR27008:SF585">
    <property type="entry name" value="PROTEIN KINASE DOMAIN-CONTAINING PROTEIN"/>
    <property type="match status" value="1"/>
</dbReference>
<dbReference type="SUPFAM" id="SSF56112">
    <property type="entry name" value="Protein kinase-like (PK-like)"/>
    <property type="match status" value="1"/>
</dbReference>
<feature type="transmembrane region" description="Helical" evidence="24">
    <location>
        <begin position="338"/>
        <end position="359"/>
    </location>
</feature>
<gene>
    <name evidence="26" type="ORF">GSCOC_T00005143001</name>
</gene>
<evidence type="ECO:0000256" key="4">
    <source>
        <dbReference type="ARBA" id="ARBA00009592"/>
    </source>
</evidence>
<evidence type="ECO:0000313" key="26">
    <source>
        <dbReference type="EMBL" id="CDP17628.1"/>
    </source>
</evidence>
<accession>A0A068VD70</accession>
<name>A0A068VD70_COFCA</name>